<gene>
    <name evidence="7" type="ORF">CAOG_006422</name>
</gene>
<feature type="coiled-coil region" evidence="4">
    <location>
        <begin position="238"/>
        <end position="272"/>
    </location>
</feature>
<protein>
    <recommendedName>
        <fullName evidence="2">Structural maintenance of chromosomes protein 5</fullName>
    </recommendedName>
</protein>
<feature type="coiled-coil region" evidence="4">
    <location>
        <begin position="730"/>
        <end position="764"/>
    </location>
</feature>
<dbReference type="FunCoup" id="A0A0D2WV91">
    <property type="interactions" value="733"/>
</dbReference>
<keyword evidence="3 4" id="KW-0175">Coiled coil</keyword>
<name>A0A0D2WV91_CAPO3</name>
<dbReference type="EMBL" id="KE346370">
    <property type="protein sequence ID" value="KJE96048.1"/>
    <property type="molecule type" value="Genomic_DNA"/>
</dbReference>
<dbReference type="InterPro" id="IPR027417">
    <property type="entry name" value="P-loop_NTPase"/>
</dbReference>
<reference evidence="8" key="1">
    <citation type="submission" date="2011-02" db="EMBL/GenBank/DDBJ databases">
        <title>The Genome Sequence of Capsaspora owczarzaki ATCC 30864.</title>
        <authorList>
            <person name="Russ C."/>
            <person name="Cuomo C."/>
            <person name="Burger G."/>
            <person name="Gray M.W."/>
            <person name="Holland P.W.H."/>
            <person name="King N."/>
            <person name="Lang F.B.F."/>
            <person name="Roger A.J."/>
            <person name="Ruiz-Trillo I."/>
            <person name="Young S.K."/>
            <person name="Zeng Q."/>
            <person name="Gargeya S."/>
            <person name="Alvarado L."/>
            <person name="Berlin A."/>
            <person name="Chapman S.B."/>
            <person name="Chen Z."/>
            <person name="Freedman E."/>
            <person name="Gellesch M."/>
            <person name="Goldberg J."/>
            <person name="Griggs A."/>
            <person name="Gujja S."/>
            <person name="Heilman E."/>
            <person name="Heiman D."/>
            <person name="Howarth C."/>
            <person name="Mehta T."/>
            <person name="Neiman D."/>
            <person name="Pearson M."/>
            <person name="Roberts A."/>
            <person name="Saif S."/>
            <person name="Shea T."/>
            <person name="Shenoy N."/>
            <person name="Sisk P."/>
            <person name="Stolte C."/>
            <person name="Sykes S."/>
            <person name="White J."/>
            <person name="Yandava C."/>
            <person name="Haas B."/>
            <person name="Nusbaum C."/>
            <person name="Birren B."/>
        </authorList>
    </citation>
    <scope>NUCLEOTIDE SEQUENCE</scope>
    <source>
        <strain evidence="8">ATCC 30864</strain>
    </source>
</reference>
<feature type="compositionally biased region" description="Basic and acidic residues" evidence="5">
    <location>
        <begin position="1"/>
        <end position="24"/>
    </location>
</feature>
<dbReference type="GO" id="GO:0005634">
    <property type="term" value="C:nucleus"/>
    <property type="evidence" value="ECO:0007669"/>
    <property type="project" value="TreeGrafter"/>
</dbReference>
<evidence type="ECO:0000256" key="3">
    <source>
        <dbReference type="ARBA" id="ARBA00023054"/>
    </source>
</evidence>
<organism evidence="7 8">
    <name type="scientific">Capsaspora owczarzaki (strain ATCC 30864)</name>
    <dbReference type="NCBI Taxonomy" id="595528"/>
    <lineage>
        <taxon>Eukaryota</taxon>
        <taxon>Filasterea</taxon>
        <taxon>Capsaspora</taxon>
    </lineage>
</organism>
<dbReference type="GO" id="GO:0000724">
    <property type="term" value="P:double-strand break repair via homologous recombination"/>
    <property type="evidence" value="ECO:0007669"/>
    <property type="project" value="TreeGrafter"/>
</dbReference>
<dbReference type="GO" id="GO:0003697">
    <property type="term" value="F:single-stranded DNA binding"/>
    <property type="evidence" value="ECO:0007669"/>
    <property type="project" value="TreeGrafter"/>
</dbReference>
<evidence type="ECO:0000313" key="7">
    <source>
        <dbReference type="EMBL" id="KJE96048.1"/>
    </source>
</evidence>
<comment type="similarity">
    <text evidence="1">Belongs to the SMC family. SMC5 subfamily.</text>
</comment>
<dbReference type="Gene3D" id="1.10.287.1490">
    <property type="match status" value="1"/>
</dbReference>
<dbReference type="RefSeq" id="XP_004345171.1">
    <property type="nucleotide sequence ID" value="XM_004345121.2"/>
</dbReference>
<feature type="region of interest" description="Disordered" evidence="5">
    <location>
        <begin position="643"/>
        <end position="679"/>
    </location>
</feature>
<dbReference type="PANTHER" id="PTHR45916">
    <property type="entry name" value="STRUCTURAL MAINTENANCE OF CHROMOSOMES PROTEIN 5"/>
    <property type="match status" value="1"/>
</dbReference>
<dbReference type="STRING" id="595528.A0A0D2WV91"/>
<dbReference type="Pfam" id="PF02463">
    <property type="entry name" value="SMC_N"/>
    <property type="match status" value="1"/>
</dbReference>
<evidence type="ECO:0000256" key="2">
    <source>
        <dbReference type="ARBA" id="ARBA00018687"/>
    </source>
</evidence>
<dbReference type="InterPro" id="IPR003395">
    <property type="entry name" value="RecF/RecN/SMC_N"/>
</dbReference>
<dbReference type="Proteomes" id="UP000008743">
    <property type="component" value="Unassembled WGS sequence"/>
</dbReference>
<dbReference type="GO" id="GO:0030915">
    <property type="term" value="C:Smc5-Smc6 complex"/>
    <property type="evidence" value="ECO:0007669"/>
    <property type="project" value="TreeGrafter"/>
</dbReference>
<evidence type="ECO:0000256" key="4">
    <source>
        <dbReference type="SAM" id="Coils"/>
    </source>
</evidence>
<dbReference type="OMA" id="RFWTSQP"/>
<dbReference type="PhylomeDB" id="A0A0D2WV91"/>
<evidence type="ECO:0000256" key="5">
    <source>
        <dbReference type="SAM" id="MobiDB-lite"/>
    </source>
</evidence>
<feature type="domain" description="RecF/RecN/SMC N-terminal" evidence="6">
    <location>
        <begin position="64"/>
        <end position="1047"/>
    </location>
</feature>
<dbReference type="SUPFAM" id="SSF52540">
    <property type="entry name" value="P-loop containing nucleoside triphosphate hydrolases"/>
    <property type="match status" value="2"/>
</dbReference>
<feature type="coiled-coil region" evidence="4">
    <location>
        <begin position="382"/>
        <end position="436"/>
    </location>
</feature>
<proteinExistence type="inferred from homology"/>
<accession>A0A0D2WV91</accession>
<dbReference type="Gene3D" id="3.40.50.300">
    <property type="entry name" value="P-loop containing nucleotide triphosphate hydrolases"/>
    <property type="match status" value="2"/>
</dbReference>
<evidence type="ECO:0000256" key="1">
    <source>
        <dbReference type="ARBA" id="ARBA00010171"/>
    </source>
</evidence>
<keyword evidence="8" id="KW-1185">Reference proteome</keyword>
<dbReference type="InParanoid" id="A0A0D2WV91"/>
<dbReference type="eggNOG" id="KOG0979">
    <property type="taxonomic scope" value="Eukaryota"/>
</dbReference>
<feature type="coiled-coil region" evidence="4">
    <location>
        <begin position="890"/>
        <end position="924"/>
    </location>
</feature>
<feature type="region of interest" description="Disordered" evidence="5">
    <location>
        <begin position="1"/>
        <end position="34"/>
    </location>
</feature>
<feature type="coiled-coil region" evidence="4">
    <location>
        <begin position="807"/>
        <end position="841"/>
    </location>
</feature>
<dbReference type="PANTHER" id="PTHR45916:SF1">
    <property type="entry name" value="STRUCTURAL MAINTENANCE OF CHROMOSOMES PROTEIN 5"/>
    <property type="match status" value="1"/>
</dbReference>
<evidence type="ECO:0000313" key="8">
    <source>
        <dbReference type="Proteomes" id="UP000008743"/>
    </source>
</evidence>
<feature type="compositionally biased region" description="Polar residues" evidence="5">
    <location>
        <begin position="643"/>
        <end position="654"/>
    </location>
</feature>
<evidence type="ECO:0000259" key="6">
    <source>
        <dbReference type="Pfam" id="PF02463"/>
    </source>
</evidence>
<dbReference type="AlphaFoldDB" id="A0A0D2WV91"/>
<dbReference type="OrthoDB" id="10254973at2759"/>
<sequence length="1096" mass="125176">MSRRPAPDGEDNHSSKRHQASRDDSDGENDESNAMAHKRNAAAQSVLKQQLKRQSEDVYMTGSIVRVNMIDFVTYSRCEVFPGPHLNVVIGPNGTGKSTIICAIAIGLGADVKLLGRQESVRQYIRRHDGVKSATLEVELFNPDGNNWIIRRIIALSPSPESQFFLNNKSVTHKEIRELVGKLNIDFNNRTQFLPQDRVVEFAKLSPEELLLTTERDVSDNETLYNQHMELCKLFKDRQDIEKRLEENSKEHLLLQRKNAELEQQVRQYEDREQYRTQIELIQKKRPWVEYEAARSVFIQNKEQLTAAKEELRKLDTALNPVRAKITALKGELASHDSARRALTLESTELEKKIRAKGETMDTEFDKLDAAASRFKSQRSSQEQHQQVAVVLQREIAGLEQQLADIRDDVDVTPKLEKLSIKFADIREKLAGLKSQRAGTQQESYELERQIKTLQGRLQTMNSVRARRLEKLRQLEPETCRALEWLDKNRAKFSGEVAEPMMLSLTVRNPEHVDMLESCIRKSDLTSFVFERRDDMNLFLQEMRGQRLLVNACSPDPKPLTAYRANMNDENSKPLKAFGFVDFLLNLFDAPDLIKKRLCDTSNFHDIPFGDNRVEQHRQLVVEKAGLRNFVTAQRKYQIHTSKYGDQSTTTKITNHPPARYLSNQASSGEQDRLASELAEATASHASLDKELRGLVEKERAMAEEESSCIAERAKLQQQRNARKTLQNTIDTRKARLAAARRSAQEAEREANEAHAAVQRHNSRRAAAAIGLQRESETIMDNVMRRAMASLRTAQIQADLEVHEGMERQQSETLTAARNEVEALQRAVNEAKTRASALLDLAKVNPITEELQQKFPLFPATLEELDALLHHYQALVDSNLSNDPGVVEQYKQRSDRILDLQQKVDKLRADVQDFEKNENKLKDDWLTPLQEKVQKINVAFGNGFQLLGYSGEVTLRTDADYSKYAIEISVKFRQSESLMRLTANHQSGGERTVSTMIYLLSLQQLTKCPFRIVDEINQGMDPTNERRIFRQVVHGASAPNTAQCFYVTPKLLPNLDYNEKVQVLCVYNGPLSVPCEQWDVARFIQAARQQKQVSAR</sequence>